<organism evidence="3 4">
    <name type="scientific">Tianweitania sediminis</name>
    <dbReference type="NCBI Taxonomy" id="1502156"/>
    <lineage>
        <taxon>Bacteria</taxon>
        <taxon>Pseudomonadati</taxon>
        <taxon>Pseudomonadota</taxon>
        <taxon>Alphaproteobacteria</taxon>
        <taxon>Hyphomicrobiales</taxon>
        <taxon>Phyllobacteriaceae</taxon>
        <taxon>Tianweitania</taxon>
    </lineage>
</organism>
<protein>
    <submittedName>
        <fullName evidence="3">Uncharacterized protein</fullName>
    </submittedName>
</protein>
<comment type="caution">
    <text evidence="3">The sequence shown here is derived from an EMBL/GenBank/DDBJ whole genome shotgun (WGS) entry which is preliminary data.</text>
</comment>
<evidence type="ECO:0000313" key="3">
    <source>
        <dbReference type="EMBL" id="MBP0439453.1"/>
    </source>
</evidence>
<keyword evidence="4" id="KW-1185">Reference proteome</keyword>
<reference evidence="3" key="1">
    <citation type="submission" date="2021-03" db="EMBL/GenBank/DDBJ databases">
        <title>Genome sequencing and assembly of Tianweitania sediminis.</title>
        <authorList>
            <person name="Chhetri G."/>
        </authorList>
    </citation>
    <scope>NUCLEOTIDE SEQUENCE</scope>
    <source>
        <strain evidence="3">Z8</strain>
    </source>
</reference>
<evidence type="ECO:0000313" key="4">
    <source>
        <dbReference type="Proteomes" id="UP000666240"/>
    </source>
</evidence>
<name>A0A8J7R259_9HYPH</name>
<sequence>MRFLRSLFFAAASCLILLAAIIVEPTLALAQTVDPGGSIDLGPTVVATLSWLAPILFAVLMALAVWLLTKVTGWLGLKTNALQRDVVEQGLARAIGYAISKLGDRAAGGIPIYVKSQAIEIAAEYALKAIPGALKHFEKTRDDLADMIEARLDGVLIDPEREATSPAIGVNGVSTASIGP</sequence>
<feature type="chain" id="PRO_5035325660" evidence="2">
    <location>
        <begin position="31"/>
        <end position="180"/>
    </location>
</feature>
<keyword evidence="2" id="KW-0732">Signal</keyword>
<keyword evidence="1" id="KW-0812">Transmembrane</keyword>
<dbReference type="EMBL" id="JAGIYY010000003">
    <property type="protein sequence ID" value="MBP0439453.1"/>
    <property type="molecule type" value="Genomic_DNA"/>
</dbReference>
<dbReference type="AlphaFoldDB" id="A0A8J7R259"/>
<keyword evidence="1" id="KW-0472">Membrane</keyword>
<accession>A0A8J7R259</accession>
<feature type="signal peptide" evidence="2">
    <location>
        <begin position="1"/>
        <end position="30"/>
    </location>
</feature>
<keyword evidence="1" id="KW-1133">Transmembrane helix</keyword>
<evidence type="ECO:0000256" key="2">
    <source>
        <dbReference type="SAM" id="SignalP"/>
    </source>
</evidence>
<evidence type="ECO:0000256" key="1">
    <source>
        <dbReference type="SAM" id="Phobius"/>
    </source>
</evidence>
<gene>
    <name evidence="3" type="ORF">J5Y06_12400</name>
</gene>
<dbReference type="Proteomes" id="UP000666240">
    <property type="component" value="Unassembled WGS sequence"/>
</dbReference>
<proteinExistence type="predicted"/>
<feature type="transmembrane region" description="Helical" evidence="1">
    <location>
        <begin position="46"/>
        <end position="68"/>
    </location>
</feature>
<dbReference type="RefSeq" id="WP_209335456.1">
    <property type="nucleotide sequence ID" value="NZ_JAGIYY010000003.1"/>
</dbReference>